<reference evidence="3" key="1">
    <citation type="journal article" date="2019" name="Int. J. Syst. Evol. Microbiol.">
        <title>The Global Catalogue of Microorganisms (GCM) 10K type strain sequencing project: providing services to taxonomists for standard genome sequencing and annotation.</title>
        <authorList>
            <consortium name="The Broad Institute Genomics Platform"/>
            <consortium name="The Broad Institute Genome Sequencing Center for Infectious Disease"/>
            <person name="Wu L."/>
            <person name="Ma J."/>
        </authorList>
    </citation>
    <scope>NUCLEOTIDE SEQUENCE [LARGE SCALE GENOMIC DNA]</scope>
    <source>
        <strain evidence="3">NBRC 102122</strain>
    </source>
</reference>
<comment type="caution">
    <text evidence="2">The sequence shown here is derived from an EMBL/GenBank/DDBJ whole genome shotgun (WGS) entry which is preliminary data.</text>
</comment>
<dbReference type="Proteomes" id="UP001156702">
    <property type="component" value="Unassembled WGS sequence"/>
</dbReference>
<evidence type="ECO:0000313" key="2">
    <source>
        <dbReference type="EMBL" id="GLR49797.1"/>
    </source>
</evidence>
<feature type="signal peptide" evidence="1">
    <location>
        <begin position="1"/>
        <end position="20"/>
    </location>
</feature>
<proteinExistence type="predicted"/>
<name>A0ABQ5ZDM9_9HYPH</name>
<keyword evidence="1" id="KW-0732">Signal</keyword>
<sequence length="469" mass="50054">MRFLAALAFGFLVFSPAAHAEEAAACPAKPVILAFSDTVLADREKLPRLKARGFGAEAAYLKIRYGGLSMDEATALAHGLRDAGVREAIDLAGALDAARDGFDALGDADPVQLNGLISTVRAILLHGDGDRLLAAIAGLPPERQVSLSGRIVPAIADRPDEEKAKLAASAGRHKLFFLQAGLVASQRDPNAWPVFVAGFPDTTRLADLTQLWSWAPALVGSPALPRLPVPDAAAQATQKSLHTVWIAAAKEPERDFLMTYVNQTGDIASTAKVAEVVLAEITAGRVRPEGLLDPAWLVAYRALRAAGPDPAVVDSTLESIPINTRRVVPRTGNVSVRDLIDRVVAIDTLAPYLAGKSDVPPDMPMDISLKFQAEWPLWVELSKSLKSVPLTPLAKDPVKAPIVAELLFAGGDHARLADFVLAVEPVETRLALATDLAIRLDRGCRSYLRHPAEALLLAGQPLFKFDPAQ</sequence>
<gene>
    <name evidence="2" type="ORF">GCM10007923_10020</name>
</gene>
<dbReference type="EMBL" id="BSOP01000005">
    <property type="protein sequence ID" value="GLR49797.1"/>
    <property type="molecule type" value="Genomic_DNA"/>
</dbReference>
<feature type="chain" id="PRO_5046850628" evidence="1">
    <location>
        <begin position="21"/>
        <end position="469"/>
    </location>
</feature>
<evidence type="ECO:0000256" key="1">
    <source>
        <dbReference type="SAM" id="SignalP"/>
    </source>
</evidence>
<protein>
    <submittedName>
        <fullName evidence="2">Uncharacterized protein</fullName>
    </submittedName>
</protein>
<organism evidence="2 3">
    <name type="scientific">Shinella yambaruensis</name>
    <dbReference type="NCBI Taxonomy" id="415996"/>
    <lineage>
        <taxon>Bacteria</taxon>
        <taxon>Pseudomonadati</taxon>
        <taxon>Pseudomonadota</taxon>
        <taxon>Alphaproteobacteria</taxon>
        <taxon>Hyphomicrobiales</taxon>
        <taxon>Rhizobiaceae</taxon>
        <taxon>Shinella</taxon>
    </lineage>
</organism>
<evidence type="ECO:0000313" key="3">
    <source>
        <dbReference type="Proteomes" id="UP001156702"/>
    </source>
</evidence>
<keyword evidence="3" id="KW-1185">Reference proteome</keyword>
<accession>A0ABQ5ZDM9</accession>
<dbReference type="RefSeq" id="WP_244765953.1">
    <property type="nucleotide sequence ID" value="NZ_BSOP01000005.1"/>
</dbReference>